<keyword evidence="3" id="KW-0479">Metal-binding</keyword>
<evidence type="ECO:0000256" key="7">
    <source>
        <dbReference type="ARBA" id="ARBA00022932"/>
    </source>
</evidence>
<dbReference type="SMART" id="SM00382">
    <property type="entry name" value="AAA"/>
    <property type="match status" value="1"/>
</dbReference>
<dbReference type="EC" id="2.7.7.7" evidence="2"/>
<evidence type="ECO:0000256" key="4">
    <source>
        <dbReference type="ARBA" id="ARBA00022741"/>
    </source>
</evidence>
<dbReference type="PANTHER" id="PTHR11669">
    <property type="entry name" value="REPLICATION FACTOR C / DNA POLYMERASE III GAMMA-TAU SUBUNIT"/>
    <property type="match status" value="1"/>
</dbReference>
<dbReference type="InterPro" id="IPR003593">
    <property type="entry name" value="AAA+_ATPase"/>
</dbReference>
<evidence type="ECO:0000256" key="3">
    <source>
        <dbReference type="ARBA" id="ARBA00022723"/>
    </source>
</evidence>
<feature type="compositionally biased region" description="Basic and acidic residues" evidence="10">
    <location>
        <begin position="1050"/>
        <end position="1059"/>
    </location>
</feature>
<dbReference type="GO" id="GO:0005524">
    <property type="term" value="F:ATP binding"/>
    <property type="evidence" value="ECO:0007669"/>
    <property type="project" value="UniProtKB-KW"/>
</dbReference>
<dbReference type="GO" id="GO:0003689">
    <property type="term" value="F:DNA clamp loader activity"/>
    <property type="evidence" value="ECO:0007669"/>
    <property type="project" value="TreeGrafter"/>
</dbReference>
<dbReference type="InterPro" id="IPR012763">
    <property type="entry name" value="DNA_pol_III_sug/sutau_N"/>
</dbReference>
<proteinExistence type="inferred from homology"/>
<keyword evidence="8" id="KW-0175">Coiled coil</keyword>
<keyword evidence="7" id="KW-0808">Transferase</keyword>
<dbReference type="GO" id="GO:0006261">
    <property type="term" value="P:DNA-templated DNA replication"/>
    <property type="evidence" value="ECO:0007669"/>
    <property type="project" value="TreeGrafter"/>
</dbReference>
<comment type="similarity">
    <text evidence="1">Belongs to the DnaX/STICHEL family.</text>
</comment>
<feature type="compositionally biased region" description="Polar residues" evidence="10">
    <location>
        <begin position="847"/>
        <end position="861"/>
    </location>
</feature>
<keyword evidence="4" id="KW-0547">Nucleotide-binding</keyword>
<comment type="caution">
    <text evidence="12">The sequence shown here is derived from an EMBL/GenBank/DDBJ whole genome shotgun (WGS) entry which is preliminary data.</text>
</comment>
<dbReference type="GO" id="GO:0046872">
    <property type="term" value="F:metal ion binding"/>
    <property type="evidence" value="ECO:0007669"/>
    <property type="project" value="UniProtKB-KW"/>
</dbReference>
<organism evidence="12 13">
    <name type="scientific">Papaver nudicaule</name>
    <name type="common">Iceland poppy</name>
    <dbReference type="NCBI Taxonomy" id="74823"/>
    <lineage>
        <taxon>Eukaryota</taxon>
        <taxon>Viridiplantae</taxon>
        <taxon>Streptophyta</taxon>
        <taxon>Embryophyta</taxon>
        <taxon>Tracheophyta</taxon>
        <taxon>Spermatophyta</taxon>
        <taxon>Magnoliopsida</taxon>
        <taxon>Ranunculales</taxon>
        <taxon>Papaveraceae</taxon>
        <taxon>Papaveroideae</taxon>
        <taxon>Papaver</taxon>
    </lineage>
</organism>
<evidence type="ECO:0000256" key="9">
    <source>
        <dbReference type="ARBA" id="ARBA00049244"/>
    </source>
</evidence>
<dbReference type="CDD" id="cd18137">
    <property type="entry name" value="HLD_clamp_pol_III_gamma_tau"/>
    <property type="match status" value="1"/>
</dbReference>
<dbReference type="Gene3D" id="3.40.50.300">
    <property type="entry name" value="P-loop containing nucleotide triphosphate hydrolases"/>
    <property type="match status" value="1"/>
</dbReference>
<evidence type="ECO:0000256" key="5">
    <source>
        <dbReference type="ARBA" id="ARBA00022833"/>
    </source>
</evidence>
<dbReference type="InterPro" id="IPR008921">
    <property type="entry name" value="DNA_pol3_clamp-load_cplx_C"/>
</dbReference>
<dbReference type="CDD" id="cd00009">
    <property type="entry name" value="AAA"/>
    <property type="match status" value="1"/>
</dbReference>
<dbReference type="Pfam" id="PF23007">
    <property type="entry name" value="DnaA_N-like_STI"/>
    <property type="match status" value="1"/>
</dbReference>
<dbReference type="GO" id="GO:0006281">
    <property type="term" value="P:DNA repair"/>
    <property type="evidence" value="ECO:0007669"/>
    <property type="project" value="TreeGrafter"/>
</dbReference>
<dbReference type="InterPro" id="IPR050238">
    <property type="entry name" value="DNA_Rep/Repair_Clamp_Loader"/>
</dbReference>
<feature type="region of interest" description="Disordered" evidence="10">
    <location>
        <begin position="1041"/>
        <end position="1064"/>
    </location>
</feature>
<dbReference type="InterPro" id="IPR027417">
    <property type="entry name" value="P-loop_NTPase"/>
</dbReference>
<dbReference type="GO" id="GO:0009360">
    <property type="term" value="C:DNA polymerase III complex"/>
    <property type="evidence" value="ECO:0007669"/>
    <property type="project" value="InterPro"/>
</dbReference>
<dbReference type="AlphaFoldDB" id="A0AA41VQ81"/>
<dbReference type="PANTHER" id="PTHR11669:SF0">
    <property type="entry name" value="PROTEIN STICHEL-LIKE 2"/>
    <property type="match status" value="1"/>
</dbReference>
<dbReference type="FunFam" id="1.10.8.60:FF:000013">
    <property type="entry name" value="DNA polymerase III subunit gamma/tau"/>
    <property type="match status" value="1"/>
</dbReference>
<evidence type="ECO:0000313" key="13">
    <source>
        <dbReference type="Proteomes" id="UP001177140"/>
    </source>
</evidence>
<dbReference type="GO" id="GO:0005663">
    <property type="term" value="C:DNA replication factor C complex"/>
    <property type="evidence" value="ECO:0007669"/>
    <property type="project" value="TreeGrafter"/>
</dbReference>
<dbReference type="GO" id="GO:0003887">
    <property type="term" value="F:DNA-directed DNA polymerase activity"/>
    <property type="evidence" value="ECO:0007669"/>
    <property type="project" value="UniProtKB-KW"/>
</dbReference>
<protein>
    <recommendedName>
        <fullName evidence="2">DNA-directed DNA polymerase</fullName>
        <ecNumber evidence="2">2.7.7.7</ecNumber>
    </recommendedName>
</protein>
<sequence>MTDGRRHSVDLPLSRTLVALRRVKSLRDPSTNYATKNSGFVDNLTWEPDYGNGFSLALRNDIQNSSGLSNHSPIRCHSFGLKETKEIFRSDGELDDSPRKTDVEFNKSTRFEKRRSDAAKNKQCEEFGFTEANGGFDYGNKTIDRRHDNTGDRALDLVCLQPSDTNLEDVDSYSEPTLGSSQLERPDCNAIKRKPAHNKQLKASRAAAREFDSNVSSPFPSISDIRMYESTRSPSLFANDELDNEGPDHCGISCCWSRTPRFRQSDLPSDVEDHLLLSGEISISEQETNYTYGAREAFPHSESPRSLSQKFRPKTFSDLVGQHVVARSLLNAVSRGRITSFYLFHGPRGTGKTSTSRIFAAALNCLSLDEHGPCGMCRECMLFFSGRSRDVKELDPSKINRTGKVRSLLKNAARPPVSSRYKVFIIDECQLFQAETWATFLSNLDSLPRHSVFIMITADLDNLPRSSVSRCQRYHFSKIKDVDIVHRLTRICNEENLDYDAPALDFVAAKSSGSLRDAEMMLDQLSLLGKRITVSSAHELIGVVSDDELLELLDLALSSDTSNTVRRARDLMKSRLDPMQLISQLANIIMDILAGRCQTGNSEAGRNFCGRHTSEGDLQKLRHALKILSDTEKQLRTSKNQTTWLTVALLQLSSVDSSSMEGDDSRSCLAATQHRDDGFCSTCLTEESQKHHLSRFCHDNKSQNLEMHPDSNRKLEIIWRKALEKCQSNTLRSFLQKEGRLSSICVNQGVAVAEVEFSRPNYVSKAEKSWKLIANSLQLVLGCNVEIRINLMPFSSAVKSGKVNKPSFRFLSCSRRMKSTTEECTDHSESSDVTSETAQRRGKAIKTYSSDPGPQFSPTSSHYKEGATTIRNSFGNALSTGTSMSVRSNQDDQELRPQVIRADLSKEEDAHLDCQACPGQEPENQPSCFSKTLRLQRKLRSSDGSRTTCLRIQPHNKLEIPRNSPSETSFCPSDHYLFCSSSNTFTSGEEAGEGIWKRLEGALLENFSTEATASKISIGGMASSMRNCQLVSSKRPHRHFPSNRTCLGHRNGDTNRENPEFAMPGWERPPSLITCIII</sequence>
<dbReference type="NCBIfam" id="TIGR02397">
    <property type="entry name" value="dnaX_nterm"/>
    <property type="match status" value="1"/>
</dbReference>
<name>A0AA41VQ81_PAPNU</name>
<dbReference type="SUPFAM" id="SSF52540">
    <property type="entry name" value="P-loop containing nucleoside triphosphate hydrolases"/>
    <property type="match status" value="1"/>
</dbReference>
<dbReference type="Gene3D" id="1.10.8.60">
    <property type="match status" value="1"/>
</dbReference>
<evidence type="ECO:0000256" key="1">
    <source>
        <dbReference type="ARBA" id="ARBA00006360"/>
    </source>
</evidence>
<dbReference type="SUPFAM" id="SSF48019">
    <property type="entry name" value="post-AAA+ oligomerization domain-like"/>
    <property type="match status" value="1"/>
</dbReference>
<dbReference type="GO" id="GO:0003677">
    <property type="term" value="F:DNA binding"/>
    <property type="evidence" value="ECO:0007669"/>
    <property type="project" value="InterPro"/>
</dbReference>
<evidence type="ECO:0000256" key="10">
    <source>
        <dbReference type="SAM" id="MobiDB-lite"/>
    </source>
</evidence>
<accession>A0AA41VQ81</accession>
<dbReference type="Pfam" id="PF22608">
    <property type="entry name" value="DNAX_ATPase_lid"/>
    <property type="match status" value="1"/>
</dbReference>
<dbReference type="EMBL" id="JAJJMA010270204">
    <property type="protein sequence ID" value="MCL7045476.1"/>
    <property type="molecule type" value="Genomic_DNA"/>
</dbReference>
<evidence type="ECO:0000259" key="11">
    <source>
        <dbReference type="SMART" id="SM00382"/>
    </source>
</evidence>
<keyword evidence="5" id="KW-0862">Zinc</keyword>
<evidence type="ECO:0000256" key="2">
    <source>
        <dbReference type="ARBA" id="ARBA00012417"/>
    </source>
</evidence>
<keyword evidence="13" id="KW-1185">Reference proteome</keyword>
<keyword evidence="6" id="KW-0067">ATP-binding</keyword>
<keyword evidence="7" id="KW-0548">Nucleotidyltransferase</keyword>
<dbReference type="InterPro" id="IPR054506">
    <property type="entry name" value="DnaA_N-like_STI"/>
</dbReference>
<evidence type="ECO:0000256" key="6">
    <source>
        <dbReference type="ARBA" id="ARBA00022840"/>
    </source>
</evidence>
<evidence type="ECO:0000256" key="8">
    <source>
        <dbReference type="ARBA" id="ARBA00023054"/>
    </source>
</evidence>
<comment type="catalytic activity">
    <reaction evidence="9">
        <text>DNA(n) + a 2'-deoxyribonucleoside 5'-triphosphate = DNA(n+1) + diphosphate</text>
        <dbReference type="Rhea" id="RHEA:22508"/>
        <dbReference type="Rhea" id="RHEA-COMP:17339"/>
        <dbReference type="Rhea" id="RHEA-COMP:17340"/>
        <dbReference type="ChEBI" id="CHEBI:33019"/>
        <dbReference type="ChEBI" id="CHEBI:61560"/>
        <dbReference type="ChEBI" id="CHEBI:173112"/>
        <dbReference type="EC" id="2.7.7.7"/>
    </reaction>
</comment>
<feature type="domain" description="AAA+ ATPase" evidence="11">
    <location>
        <begin position="338"/>
        <end position="498"/>
    </location>
</feature>
<dbReference type="Proteomes" id="UP001177140">
    <property type="component" value="Unassembled WGS sequence"/>
</dbReference>
<gene>
    <name evidence="12" type="ORF">MKW94_020041</name>
</gene>
<dbReference type="Pfam" id="PF13177">
    <property type="entry name" value="DNA_pol3_delta2"/>
    <property type="match status" value="1"/>
</dbReference>
<reference evidence="12" key="1">
    <citation type="submission" date="2022-03" db="EMBL/GenBank/DDBJ databases">
        <title>A functionally conserved STORR gene fusion in Papaver species that diverged 16.8 million years ago.</title>
        <authorList>
            <person name="Catania T."/>
        </authorList>
    </citation>
    <scope>NUCLEOTIDE SEQUENCE</scope>
    <source>
        <strain evidence="12">S-191538</strain>
    </source>
</reference>
<keyword evidence="7" id="KW-0239">DNA-directed DNA polymerase</keyword>
<evidence type="ECO:0000313" key="12">
    <source>
        <dbReference type="EMBL" id="MCL7045476.1"/>
    </source>
</evidence>
<dbReference type="InterPro" id="IPR045085">
    <property type="entry name" value="HLD_clamp_pol_III_gamma_tau"/>
</dbReference>
<dbReference type="FunFam" id="3.40.50.300:FF:000014">
    <property type="entry name" value="DNA polymerase III subunit gamma/tau"/>
    <property type="match status" value="1"/>
</dbReference>
<feature type="region of interest" description="Disordered" evidence="10">
    <location>
        <begin position="823"/>
        <end position="863"/>
    </location>
</feature>